<dbReference type="AlphaFoldDB" id="A0A5H8XBJ5"/>
<dbReference type="Pfam" id="PF14549">
    <property type="entry name" value="P22_Cro"/>
    <property type="match status" value="1"/>
</dbReference>
<gene>
    <name evidence="1" type="ORF">GJE36_22935</name>
</gene>
<dbReference type="SUPFAM" id="SSF47413">
    <property type="entry name" value="lambda repressor-like DNA-binding domains"/>
    <property type="match status" value="1"/>
</dbReference>
<evidence type="ECO:0000313" key="1">
    <source>
        <dbReference type="EMBL" id="HAB3566079.1"/>
    </source>
</evidence>
<protein>
    <recommendedName>
        <fullName evidence="2">Cro/Cl family transcriptional regulator</fullName>
    </recommendedName>
</protein>
<proteinExistence type="predicted"/>
<reference evidence="1" key="2">
    <citation type="submission" date="2019-06" db="EMBL/GenBank/DDBJ databases">
        <authorList>
            <consortium name="NCBI Pathogen Detection Project"/>
        </authorList>
    </citation>
    <scope>NUCLEOTIDE SEQUENCE</scope>
    <source>
        <strain evidence="1">Salmonella enterica</strain>
    </source>
</reference>
<dbReference type="GO" id="GO:0003677">
    <property type="term" value="F:DNA binding"/>
    <property type="evidence" value="ECO:0007669"/>
    <property type="project" value="InterPro"/>
</dbReference>
<dbReference type="EMBL" id="DAAGLP010000027">
    <property type="protein sequence ID" value="HAB3566079.1"/>
    <property type="molecule type" value="Genomic_DNA"/>
</dbReference>
<organism evidence="1">
    <name type="scientific">Salmonella enterica subsp. enterica serovar Heidelberg</name>
    <dbReference type="NCBI Taxonomy" id="611"/>
    <lineage>
        <taxon>Bacteria</taxon>
        <taxon>Pseudomonadati</taxon>
        <taxon>Pseudomonadota</taxon>
        <taxon>Gammaproteobacteria</taxon>
        <taxon>Enterobacterales</taxon>
        <taxon>Enterobacteriaceae</taxon>
        <taxon>Salmonella</taxon>
    </lineage>
</organism>
<dbReference type="RefSeq" id="WP_003833999.1">
    <property type="nucleotide sequence ID" value="NZ_JAGEOP010000025.1"/>
</dbReference>
<reference evidence="1" key="1">
    <citation type="journal article" date="2018" name="Genome Biol.">
        <title>SKESA: strategic k-mer extension for scrupulous assemblies.</title>
        <authorList>
            <person name="Souvorov A."/>
            <person name="Agarwala R."/>
            <person name="Lipman D.J."/>
        </authorList>
    </citation>
    <scope>NUCLEOTIDE SEQUENCE</scope>
    <source>
        <strain evidence="1">Salmonella enterica</strain>
    </source>
</reference>
<name>A0A5H8XBJ5_SALET</name>
<accession>A0A5H8XBJ5</accession>
<dbReference type="Gene3D" id="1.10.260.40">
    <property type="entry name" value="lambda repressor-like DNA-binding domains"/>
    <property type="match status" value="1"/>
</dbReference>
<comment type="caution">
    <text evidence="1">The sequence shown here is derived from an EMBL/GenBank/DDBJ whole genome shotgun (WGS) entry which is preliminary data.</text>
</comment>
<sequence>MKKDDVISYFGSVGNVAKALGISHASVSGWGDVIPKGRAFEIQALTDEKLKVNPALYIKPTHSMAKA</sequence>
<dbReference type="InterPro" id="IPR010982">
    <property type="entry name" value="Lambda_DNA-bd_dom_sf"/>
</dbReference>
<evidence type="ECO:0008006" key="2">
    <source>
        <dbReference type="Google" id="ProtNLM"/>
    </source>
</evidence>